<accession>A0ABR2X7Y7</accession>
<keyword evidence="2" id="KW-1133">Transmembrane helix</keyword>
<protein>
    <submittedName>
        <fullName evidence="3">Uncharacterized protein</fullName>
    </submittedName>
</protein>
<evidence type="ECO:0000313" key="4">
    <source>
        <dbReference type="Proteomes" id="UP001465668"/>
    </source>
</evidence>
<sequence>MKISSKRDLEEIPAVIEEANAKVVPDGADAELPKSIGLDNAPACETACRAEFTKGMGIDPTDDPEVVLRGLCRKLADDHLSLYFWDLYCCDSKYCGVNVTLSAPGLDPQVDDIIGRCAGIGIPDMVDPGPPPADHCGSWEKDPFQVVSMPPTASGHSDFTIQLATSTGPATPAFTGSFSAEAWTSSVAGQGGDDATTPASQATQSSTTSSTSSTPSSGLDTGGQIAIGVCSAIAALALLLALLCMRKRRSSRGYIRTPPTPRTLASQDLLQNNSHLYLVMPLTSSSSKTPQPLTPPMRLSDRRFLPSVLGPSSVRSSSAPPYSTDPDTTFPQHPIASPTTTRFLPRHECQTTLLSTRSEFEGSTSNNPPRSSVISATSGPGTVSSMASSSAKTNSITSGSATITGTVTPVSPIRPQRPHDTPLEIPGLVAPAGPPPKCALPPTPSFQFQIPCSSPTVPPLKSLLPPISPVSPISPLSPSGQLNQPVSPLPSPGDIGIAIGVVQSNPAAGIVRESSSHDLCQPTEAYIRKKHETRDSWGSWSGPRGGVPGDKSIGKREASRSSKDGNAKGDSIMAAVLRELGLAKLVGSY</sequence>
<feature type="transmembrane region" description="Helical" evidence="2">
    <location>
        <begin position="225"/>
        <end position="245"/>
    </location>
</feature>
<name>A0ABR2X7Y7_9PEZI</name>
<feature type="compositionally biased region" description="Polar residues" evidence="1">
    <location>
        <begin position="325"/>
        <end position="340"/>
    </location>
</feature>
<feature type="region of interest" description="Disordered" evidence="1">
    <location>
        <begin position="186"/>
        <end position="219"/>
    </location>
</feature>
<feature type="compositionally biased region" description="Polar residues" evidence="1">
    <location>
        <begin position="356"/>
        <end position="383"/>
    </location>
</feature>
<keyword evidence="2" id="KW-0472">Membrane</keyword>
<feature type="compositionally biased region" description="Low complexity" evidence="1">
    <location>
        <begin position="306"/>
        <end position="322"/>
    </location>
</feature>
<feature type="region of interest" description="Disordered" evidence="1">
    <location>
        <begin position="356"/>
        <end position="438"/>
    </location>
</feature>
<feature type="compositionally biased region" description="Low complexity" evidence="1">
    <location>
        <begin position="196"/>
        <end position="217"/>
    </location>
</feature>
<feature type="compositionally biased region" description="Basic and acidic residues" evidence="1">
    <location>
        <begin position="552"/>
        <end position="567"/>
    </location>
</feature>
<dbReference type="Proteomes" id="UP001465668">
    <property type="component" value="Unassembled WGS sequence"/>
</dbReference>
<keyword evidence="4" id="KW-1185">Reference proteome</keyword>
<dbReference type="EMBL" id="JARVKM010000108">
    <property type="protein sequence ID" value="KAK9769872.1"/>
    <property type="molecule type" value="Genomic_DNA"/>
</dbReference>
<proteinExistence type="predicted"/>
<organism evidence="3 4">
    <name type="scientific">Seiridium cardinale</name>
    <dbReference type="NCBI Taxonomy" id="138064"/>
    <lineage>
        <taxon>Eukaryota</taxon>
        <taxon>Fungi</taxon>
        <taxon>Dikarya</taxon>
        <taxon>Ascomycota</taxon>
        <taxon>Pezizomycotina</taxon>
        <taxon>Sordariomycetes</taxon>
        <taxon>Xylariomycetidae</taxon>
        <taxon>Amphisphaeriales</taxon>
        <taxon>Sporocadaceae</taxon>
        <taxon>Seiridium</taxon>
    </lineage>
</organism>
<reference evidence="3 4" key="1">
    <citation type="submission" date="2024-02" db="EMBL/GenBank/DDBJ databases">
        <title>First draft genome assembly of two strains of Seiridium cardinale.</title>
        <authorList>
            <person name="Emiliani G."/>
            <person name="Scali E."/>
        </authorList>
    </citation>
    <scope>NUCLEOTIDE SEQUENCE [LARGE SCALE GENOMIC DNA]</scope>
    <source>
        <strain evidence="3 4">BM-138-000479</strain>
    </source>
</reference>
<feature type="region of interest" description="Disordered" evidence="1">
    <location>
        <begin position="532"/>
        <end position="569"/>
    </location>
</feature>
<comment type="caution">
    <text evidence="3">The sequence shown here is derived from an EMBL/GenBank/DDBJ whole genome shotgun (WGS) entry which is preliminary data.</text>
</comment>
<gene>
    <name evidence="3" type="ORF">SCAR479_13473</name>
</gene>
<feature type="compositionally biased region" description="Low complexity" evidence="1">
    <location>
        <begin position="384"/>
        <end position="408"/>
    </location>
</feature>
<feature type="region of interest" description="Disordered" evidence="1">
    <location>
        <begin position="283"/>
        <end position="340"/>
    </location>
</feature>
<evidence type="ECO:0000256" key="2">
    <source>
        <dbReference type="SAM" id="Phobius"/>
    </source>
</evidence>
<evidence type="ECO:0000313" key="3">
    <source>
        <dbReference type="EMBL" id="KAK9769872.1"/>
    </source>
</evidence>
<keyword evidence="2" id="KW-0812">Transmembrane</keyword>
<evidence type="ECO:0000256" key="1">
    <source>
        <dbReference type="SAM" id="MobiDB-lite"/>
    </source>
</evidence>